<reference evidence="1" key="1">
    <citation type="submission" date="2018-02" db="EMBL/GenBank/DDBJ databases">
        <title>Rhizophora mucronata_Transcriptome.</title>
        <authorList>
            <person name="Meera S.P."/>
            <person name="Sreeshan A."/>
            <person name="Augustine A."/>
        </authorList>
    </citation>
    <scope>NUCLEOTIDE SEQUENCE</scope>
    <source>
        <tissue evidence="1">Leaf</tissue>
    </source>
</reference>
<accession>A0A2P2N5B3</accession>
<proteinExistence type="predicted"/>
<sequence>MDTSIVFACKDPLMVSRKCSSPN</sequence>
<dbReference type="EMBL" id="GGEC01057185">
    <property type="protein sequence ID" value="MBX37669.1"/>
    <property type="molecule type" value="Transcribed_RNA"/>
</dbReference>
<protein>
    <submittedName>
        <fullName evidence="1">Uncharacterized protein</fullName>
    </submittedName>
</protein>
<organism evidence="1">
    <name type="scientific">Rhizophora mucronata</name>
    <name type="common">Asiatic mangrove</name>
    <dbReference type="NCBI Taxonomy" id="61149"/>
    <lineage>
        <taxon>Eukaryota</taxon>
        <taxon>Viridiplantae</taxon>
        <taxon>Streptophyta</taxon>
        <taxon>Embryophyta</taxon>
        <taxon>Tracheophyta</taxon>
        <taxon>Spermatophyta</taxon>
        <taxon>Magnoliopsida</taxon>
        <taxon>eudicotyledons</taxon>
        <taxon>Gunneridae</taxon>
        <taxon>Pentapetalae</taxon>
        <taxon>rosids</taxon>
        <taxon>fabids</taxon>
        <taxon>Malpighiales</taxon>
        <taxon>Rhizophoraceae</taxon>
        <taxon>Rhizophora</taxon>
    </lineage>
</organism>
<name>A0A2P2N5B3_RHIMU</name>
<evidence type="ECO:0000313" key="1">
    <source>
        <dbReference type="EMBL" id="MBX37669.1"/>
    </source>
</evidence>
<dbReference type="AlphaFoldDB" id="A0A2P2N5B3"/>